<dbReference type="NCBIfam" id="TIGR04131">
    <property type="entry name" value="Bac_Flav_CTERM"/>
    <property type="match status" value="1"/>
</dbReference>
<dbReference type="Pfam" id="PF13585">
    <property type="entry name" value="CHU_C"/>
    <property type="match status" value="1"/>
</dbReference>
<evidence type="ECO:0000256" key="1">
    <source>
        <dbReference type="SAM" id="SignalP"/>
    </source>
</evidence>
<dbReference type="PANTHER" id="PTHR36220">
    <property type="entry name" value="UNNAMED PRODUCT"/>
    <property type="match status" value="1"/>
</dbReference>
<accession>A0A1I5YYW4</accession>
<dbReference type="RefSeq" id="WP_092673537.1">
    <property type="nucleotide sequence ID" value="NZ_FOXS01000003.1"/>
</dbReference>
<dbReference type="SUPFAM" id="SSF50965">
    <property type="entry name" value="Galactose oxidase, central domain"/>
    <property type="match status" value="1"/>
</dbReference>
<sequence>MLRNLYLFLLFLPLFTQAQNTCPDLFPLDAPAPATRSLYANRTSVSERFAIVGANWDVTASTVGRAHIYEYTGGVWVFRQTLIGDRVADSFGSHVFIDENTVLVSASNYTRPGSAAIGAVYAYTRQGSVWVQSALIPNPNASYTGGFGWSLAKSGPDLVVGCGYSGTQNYAAYVYRQTNTQFALVATLTPPAGTNIGYDFGYSVAIDGDNLVIGALDAFSFGQSAAYFYHRSAAGAWSQAQVEVYPNGSRAGFSIALHGQRAAVGSDSNLGVRLYERTAGRWQLRQTMFNPDATPGRYGYTVAMNEHVLLVSNPFDRQLTGVVYRYGRQNNAWQLERRYFAPQPLIADGLGTWVAVDAHSNNFILSAPGRTSGGALNAGQAFVQWAPAILPAGPFCASDPALALQATATGGTWSGPGVSNSGVFTPALAGLGTHRIAYALSAGPTCTYRDTLTITVQAAPRITRLALPPLSCARDTAFNLTATLPGGLWSGTGIANPQTGTFQSATAGPGRHVLTYSLNTACGSQDTLSVVVRPAPVRILTARVPLSCARDTTMALVASQPGGAWSGAGIAGVTSTFQSALAGPGRHLLTYRVPGPCGGQDTLSLVVRPVPVRVLSRPSTFCRTDTVFSLQATPAGGRWRGPGVTDQGRFTPPGPGRYVLRYERGTGACRAADSVAMTITPLPQPVVNALPTQRCGEPTGVLRLSSQTPSNTTYEWQHRATTAQPWQVVSTQPTHQPAQPGWYQLKLSQGTCRAYSAPTEFRAEPMQVQQIPNVFTPNGDRVNDVFELRLQYPRTSQLQVFDRWGKSVYASTTYGAFWTGEQAAAGVYYYLWRYSTDCEPVERTVKGWVELLR</sequence>
<dbReference type="AlphaFoldDB" id="A0A1I5YYW4"/>
<protein>
    <submittedName>
        <fullName evidence="2">Gliding motility-associated C-terminal domain-containing protein</fullName>
    </submittedName>
</protein>
<proteinExistence type="predicted"/>
<organism evidence="2 3">
    <name type="scientific">Hymenobacter arizonensis</name>
    <name type="common">Siccationidurans arizonensis</name>
    <dbReference type="NCBI Taxonomy" id="1227077"/>
    <lineage>
        <taxon>Bacteria</taxon>
        <taxon>Pseudomonadati</taxon>
        <taxon>Bacteroidota</taxon>
        <taxon>Cytophagia</taxon>
        <taxon>Cytophagales</taxon>
        <taxon>Hymenobacteraceae</taxon>
        <taxon>Hymenobacter</taxon>
    </lineage>
</organism>
<dbReference type="EMBL" id="FOXS01000003">
    <property type="protein sequence ID" value="SFQ49245.1"/>
    <property type="molecule type" value="Genomic_DNA"/>
</dbReference>
<reference evidence="3" key="1">
    <citation type="submission" date="2016-10" db="EMBL/GenBank/DDBJ databases">
        <authorList>
            <person name="Varghese N."/>
            <person name="Submissions S."/>
        </authorList>
    </citation>
    <scope>NUCLEOTIDE SEQUENCE [LARGE SCALE GENOMIC DNA]</scope>
    <source>
        <strain evidence="3">OR362-8,ATCC BAA-1266,JCM 13504</strain>
    </source>
</reference>
<dbReference type="PANTHER" id="PTHR36220:SF1">
    <property type="entry name" value="GAMMA TUBULIN COMPLEX COMPONENT C-TERMINAL DOMAIN-CONTAINING PROTEIN"/>
    <property type="match status" value="1"/>
</dbReference>
<gene>
    <name evidence="2" type="ORF">SAMN04515668_2540</name>
</gene>
<dbReference type="Gene3D" id="2.130.10.130">
    <property type="entry name" value="Integrin alpha, N-terminal"/>
    <property type="match status" value="1"/>
</dbReference>
<dbReference type="OrthoDB" id="1490014at2"/>
<evidence type="ECO:0000313" key="2">
    <source>
        <dbReference type="EMBL" id="SFQ49245.1"/>
    </source>
</evidence>
<dbReference type="InterPro" id="IPR026341">
    <property type="entry name" value="T9SS_type_B"/>
</dbReference>
<name>A0A1I5YYW4_HYMAR</name>
<keyword evidence="3" id="KW-1185">Reference proteome</keyword>
<dbReference type="Proteomes" id="UP000199029">
    <property type="component" value="Unassembled WGS sequence"/>
</dbReference>
<dbReference type="InterPro" id="IPR011043">
    <property type="entry name" value="Gal_Oxase/kelch_b-propeller"/>
</dbReference>
<keyword evidence="1" id="KW-0732">Signal</keyword>
<dbReference type="STRING" id="1227077.SAMN04515668_2540"/>
<evidence type="ECO:0000313" key="3">
    <source>
        <dbReference type="Proteomes" id="UP000199029"/>
    </source>
</evidence>
<feature type="signal peptide" evidence="1">
    <location>
        <begin position="1"/>
        <end position="18"/>
    </location>
</feature>
<dbReference type="InterPro" id="IPR028994">
    <property type="entry name" value="Integrin_alpha_N"/>
</dbReference>
<feature type="chain" id="PRO_5011482204" evidence="1">
    <location>
        <begin position="19"/>
        <end position="853"/>
    </location>
</feature>